<evidence type="ECO:0000259" key="1">
    <source>
        <dbReference type="Pfam" id="PF20274"/>
    </source>
</evidence>
<dbReference type="Proteomes" id="UP000741863">
    <property type="component" value="Unassembled WGS sequence"/>
</dbReference>
<dbReference type="EMBL" id="JAFBEC010000004">
    <property type="protein sequence ID" value="MBM7632704.1"/>
    <property type="molecule type" value="Genomic_DNA"/>
</dbReference>
<protein>
    <recommendedName>
        <fullName evidence="1">Cyclic-phosphate processing Receiver domain-containing protein</fullName>
    </recommendedName>
</protein>
<accession>A0ABS2PBC1</accession>
<feature type="domain" description="Cyclic-phosphate processing Receiver" evidence="1">
    <location>
        <begin position="3"/>
        <end position="86"/>
    </location>
</feature>
<proteinExistence type="predicted"/>
<keyword evidence="3" id="KW-1185">Reference proteome</keyword>
<dbReference type="RefSeq" id="WP_204697058.1">
    <property type="nucleotide sequence ID" value="NZ_JAFBEC010000004.1"/>
</dbReference>
<name>A0ABS2PBC1_9BACL</name>
<evidence type="ECO:0000313" key="3">
    <source>
        <dbReference type="Proteomes" id="UP000741863"/>
    </source>
</evidence>
<gene>
    <name evidence="2" type="ORF">JOD17_001798</name>
</gene>
<dbReference type="InterPro" id="IPR046909">
    <property type="entry name" value="cREC_REC"/>
</dbReference>
<organism evidence="2 3">
    <name type="scientific">Geomicrobium sediminis</name>
    <dbReference type="NCBI Taxonomy" id="1347788"/>
    <lineage>
        <taxon>Bacteria</taxon>
        <taxon>Bacillati</taxon>
        <taxon>Bacillota</taxon>
        <taxon>Bacilli</taxon>
        <taxon>Bacillales</taxon>
        <taxon>Geomicrobium</taxon>
    </lineage>
</organism>
<sequence length="110" mass="12716">MDKVFMDDVRESPGDHHLVRTAEDCIAILKTDLPLNHLSLDHDLGSDQKNGFEVVQYMIDHRRYAERITVHSANAPAGKRMYDALTEARNQGSFPYHVKIYLRPLPLDWK</sequence>
<dbReference type="Pfam" id="PF20274">
    <property type="entry name" value="cREC_REC"/>
    <property type="match status" value="1"/>
</dbReference>
<reference evidence="2 3" key="1">
    <citation type="submission" date="2021-01" db="EMBL/GenBank/DDBJ databases">
        <title>Genomic Encyclopedia of Type Strains, Phase IV (KMG-IV): sequencing the most valuable type-strain genomes for metagenomic binning, comparative biology and taxonomic classification.</title>
        <authorList>
            <person name="Goeker M."/>
        </authorList>
    </citation>
    <scope>NUCLEOTIDE SEQUENCE [LARGE SCALE GENOMIC DNA]</scope>
    <source>
        <strain evidence="2 3">DSM 25540</strain>
    </source>
</reference>
<evidence type="ECO:0000313" key="2">
    <source>
        <dbReference type="EMBL" id="MBM7632704.1"/>
    </source>
</evidence>
<comment type="caution">
    <text evidence="2">The sequence shown here is derived from an EMBL/GenBank/DDBJ whole genome shotgun (WGS) entry which is preliminary data.</text>
</comment>